<evidence type="ECO:0000256" key="8">
    <source>
        <dbReference type="ARBA" id="ARBA00023170"/>
    </source>
</evidence>
<gene>
    <name evidence="17" type="primary">CRLF2</name>
</gene>
<keyword evidence="8" id="KW-0675">Receptor</keyword>
<dbReference type="FunFam" id="2.60.40.10:FF:001547">
    <property type="entry name" value="Cytokine receptor-like factor 2"/>
    <property type="match status" value="1"/>
</dbReference>
<dbReference type="Pfam" id="PF21605">
    <property type="entry name" value="CRLF2-like_D2"/>
    <property type="match status" value="1"/>
</dbReference>
<dbReference type="Pfam" id="PF21604">
    <property type="entry name" value="CRLF2_D1"/>
    <property type="match status" value="1"/>
</dbReference>
<evidence type="ECO:0000313" key="18">
    <source>
        <dbReference type="Proteomes" id="UP000694426"/>
    </source>
</evidence>
<evidence type="ECO:0000256" key="3">
    <source>
        <dbReference type="ARBA" id="ARBA00022692"/>
    </source>
</evidence>
<accession>A0A8B9IAH1</accession>
<evidence type="ECO:0000256" key="10">
    <source>
        <dbReference type="ARBA" id="ARBA00058201"/>
    </source>
</evidence>
<dbReference type="InterPro" id="IPR013783">
    <property type="entry name" value="Ig-like_fold"/>
</dbReference>
<evidence type="ECO:0000256" key="2">
    <source>
        <dbReference type="ARBA" id="ARBA00008159"/>
    </source>
</evidence>
<evidence type="ECO:0000256" key="6">
    <source>
        <dbReference type="ARBA" id="ARBA00023136"/>
    </source>
</evidence>
<evidence type="ECO:0000256" key="14">
    <source>
        <dbReference type="SAM" id="Phobius"/>
    </source>
</evidence>
<dbReference type="InterPro" id="IPR036116">
    <property type="entry name" value="FN3_sf"/>
</dbReference>
<evidence type="ECO:0000259" key="15">
    <source>
        <dbReference type="Pfam" id="PF21604"/>
    </source>
</evidence>
<dbReference type="PANTHER" id="PTHR48485:SF4">
    <property type="entry name" value="INTERLEUKIN-12 SUBUNIT BETA"/>
    <property type="match status" value="1"/>
</dbReference>
<feature type="domain" description="Cytokine receptor-like factor 2-like D2" evidence="16">
    <location>
        <begin position="143"/>
        <end position="238"/>
    </location>
</feature>
<organism evidence="17 18">
    <name type="scientific">Anser brachyrhynchus</name>
    <name type="common">Pink-footed goose</name>
    <dbReference type="NCBI Taxonomy" id="132585"/>
    <lineage>
        <taxon>Eukaryota</taxon>
        <taxon>Metazoa</taxon>
        <taxon>Chordata</taxon>
        <taxon>Craniata</taxon>
        <taxon>Vertebrata</taxon>
        <taxon>Euteleostomi</taxon>
        <taxon>Archelosauria</taxon>
        <taxon>Archosauria</taxon>
        <taxon>Dinosauria</taxon>
        <taxon>Saurischia</taxon>
        <taxon>Theropoda</taxon>
        <taxon>Coelurosauria</taxon>
        <taxon>Aves</taxon>
        <taxon>Neognathae</taxon>
        <taxon>Galloanserae</taxon>
        <taxon>Anseriformes</taxon>
        <taxon>Anatidae</taxon>
        <taxon>Anserinae</taxon>
        <taxon>Anser</taxon>
    </lineage>
</organism>
<feature type="domain" description="Cytokine receptor-like factor 2-like D1" evidence="15">
    <location>
        <begin position="57"/>
        <end position="110"/>
    </location>
</feature>
<feature type="compositionally biased region" description="Basic residues" evidence="13">
    <location>
        <begin position="390"/>
        <end position="400"/>
    </location>
</feature>
<evidence type="ECO:0000256" key="5">
    <source>
        <dbReference type="ARBA" id="ARBA00022989"/>
    </source>
</evidence>
<name>A0A8B9IAH1_9AVES</name>
<sequence length="400" mass="45789">MVSPDITIIHLFTVCCVIPTMRLIFQACSVIFTLGNLMTSQLQSGGQKDAINTKIINFNNEKMQITWAVGELFPGENVSFSYTFEEGKQKVWKQCPSYLLDQGYNSGCLFKTEGHTLAFSIMNSNGSEERFSKILKSDFYIKPSPPENVTFFWKDDTVTITCNKPERGVKCLRLELQYKSKFDNGWQSRTSKCCRVGEQGFDPRKCYSFRVRLKRLVPYCNVVNYSSDWEAETFWMNGTLLDSCDDDIKSQSNTVILLSCLLAVLLMIFILLILLCKWQRLQKSVMPTIPDPKYVFADLFNDHNGNFQEWIDKTDHAMVQTKLEYEEPECIIEEESQQKDMKNSDKQESREKIFSSSGAAGNYSPKAVILFTRLAQNSDRRGAKAWTAQGKKKASRPPSD</sequence>
<evidence type="ECO:0000313" key="17">
    <source>
        <dbReference type="Ensembl" id="ENSABRP00000021104.1"/>
    </source>
</evidence>
<evidence type="ECO:0000256" key="9">
    <source>
        <dbReference type="ARBA" id="ARBA00023180"/>
    </source>
</evidence>
<comment type="similarity">
    <text evidence="2">Belongs to the type I cytokine receptor family. Type 5 subfamily.</text>
</comment>
<keyword evidence="7" id="KW-1015">Disulfide bond</keyword>
<dbReference type="PANTHER" id="PTHR48485">
    <property type="entry name" value="INTERLEUKIN-12 SUBUNIT BETA-RELATED"/>
    <property type="match status" value="1"/>
</dbReference>
<proteinExistence type="inferred from homology"/>
<dbReference type="InterPro" id="IPR048648">
    <property type="entry name" value="CRLF2-like_D2"/>
</dbReference>
<feature type="transmembrane region" description="Helical" evidence="14">
    <location>
        <begin position="255"/>
        <end position="276"/>
    </location>
</feature>
<dbReference type="Gene3D" id="2.60.40.10">
    <property type="entry name" value="Immunoglobulins"/>
    <property type="match status" value="2"/>
</dbReference>
<dbReference type="Proteomes" id="UP000694426">
    <property type="component" value="Unplaced"/>
</dbReference>
<evidence type="ECO:0000256" key="1">
    <source>
        <dbReference type="ARBA" id="ARBA00004479"/>
    </source>
</evidence>
<keyword evidence="18" id="KW-1185">Reference proteome</keyword>
<feature type="compositionally biased region" description="Basic and acidic residues" evidence="13">
    <location>
        <begin position="336"/>
        <end position="353"/>
    </location>
</feature>
<dbReference type="GO" id="GO:0016020">
    <property type="term" value="C:membrane"/>
    <property type="evidence" value="ECO:0007669"/>
    <property type="project" value="UniProtKB-SubCell"/>
</dbReference>
<protein>
    <recommendedName>
        <fullName evidence="11">Cytokine receptor-like factor 2</fullName>
    </recommendedName>
    <alternativeName>
        <fullName evidence="12">Thymic stromal lymphopoietin protein receptor</fullName>
    </alternativeName>
</protein>
<dbReference type="AlphaFoldDB" id="A0A8B9IAH1"/>
<evidence type="ECO:0000256" key="11">
    <source>
        <dbReference type="ARBA" id="ARBA00068087"/>
    </source>
</evidence>
<keyword evidence="9" id="KW-0325">Glycoprotein</keyword>
<dbReference type="InterPro" id="IPR050676">
    <property type="entry name" value="IL-12"/>
</dbReference>
<evidence type="ECO:0000256" key="7">
    <source>
        <dbReference type="ARBA" id="ARBA00023157"/>
    </source>
</evidence>
<comment type="function">
    <text evidence="10">Receptor for thymic stromal lymphopoietin (TSLP). Forms a functional complex with TSLP and IL7R which is capable of stimulating cell proliferation through activation of STAT3 and STAT5. Also activates JAK2. Implicated in the development of the hematopoietic system.</text>
</comment>
<evidence type="ECO:0000256" key="4">
    <source>
        <dbReference type="ARBA" id="ARBA00022729"/>
    </source>
</evidence>
<dbReference type="Ensembl" id="ENSABRT00000029668.1">
    <property type="protein sequence ID" value="ENSABRP00000021104.1"/>
    <property type="gene ID" value="ENSABRG00000017922.1"/>
</dbReference>
<comment type="subcellular location">
    <subcellularLocation>
        <location evidence="1">Membrane</location>
        <topology evidence="1">Single-pass type I membrane protein</topology>
    </subcellularLocation>
</comment>
<keyword evidence="4" id="KW-0732">Signal</keyword>
<dbReference type="GeneTree" id="ENSGT00510000049974"/>
<evidence type="ECO:0000256" key="13">
    <source>
        <dbReference type="SAM" id="MobiDB-lite"/>
    </source>
</evidence>
<evidence type="ECO:0000259" key="16">
    <source>
        <dbReference type="Pfam" id="PF21605"/>
    </source>
</evidence>
<reference evidence="17" key="2">
    <citation type="submission" date="2025-09" db="UniProtKB">
        <authorList>
            <consortium name="Ensembl"/>
        </authorList>
    </citation>
    <scope>IDENTIFICATION</scope>
</reference>
<feature type="region of interest" description="Disordered" evidence="13">
    <location>
        <begin position="334"/>
        <end position="362"/>
    </location>
</feature>
<keyword evidence="6 14" id="KW-0472">Membrane</keyword>
<reference evidence="17" key="1">
    <citation type="submission" date="2025-08" db="UniProtKB">
        <authorList>
            <consortium name="Ensembl"/>
        </authorList>
    </citation>
    <scope>IDENTIFICATION</scope>
</reference>
<evidence type="ECO:0000256" key="12">
    <source>
        <dbReference type="ARBA" id="ARBA00077227"/>
    </source>
</evidence>
<feature type="region of interest" description="Disordered" evidence="13">
    <location>
        <begin position="377"/>
        <end position="400"/>
    </location>
</feature>
<dbReference type="SUPFAM" id="SSF49265">
    <property type="entry name" value="Fibronectin type III"/>
    <property type="match status" value="2"/>
</dbReference>
<keyword evidence="5 14" id="KW-1133">Transmembrane helix</keyword>
<keyword evidence="3 14" id="KW-0812">Transmembrane</keyword>
<dbReference type="InterPro" id="IPR048651">
    <property type="entry name" value="CRLF2-like_D1"/>
</dbReference>